<evidence type="ECO:0000313" key="1">
    <source>
        <dbReference type="EMBL" id="RKS87272.1"/>
    </source>
</evidence>
<gene>
    <name evidence="1" type="ORF">DES39_0492</name>
</gene>
<dbReference type="RefSeq" id="WP_121144174.1">
    <property type="nucleotide sequence ID" value="NZ_RBWY01000001.1"/>
</dbReference>
<dbReference type="OrthoDB" id="8434746at2"/>
<dbReference type="EMBL" id="RBWY01000001">
    <property type="protein sequence ID" value="RKS87272.1"/>
    <property type="molecule type" value="Genomic_DNA"/>
</dbReference>
<comment type="caution">
    <text evidence="1">The sequence shown here is derived from an EMBL/GenBank/DDBJ whole genome shotgun (WGS) entry which is preliminary data.</text>
</comment>
<accession>A0A495RIC3</accession>
<keyword evidence="2" id="KW-1185">Reference proteome</keyword>
<dbReference type="AlphaFoldDB" id="A0A495RIC3"/>
<name>A0A495RIC3_9GAMM</name>
<sequence length="600" mass="68544">MEFHKLLDLISEGIKSFVLVDDMQSGHNVPWFLSRTVNKATSRIHVEKKIHTLIDQVAKLLNIELFIIAIDDVDTQTEKAYEILEAIRCYLTHPRLAIIISGDLKLYSYIVRNKKNDELSTKDDINKTQKNTLITHLEQQYLSKVFPIEQRIALKKMDELVSKSSIIYIKHAYLSDNLTDNEIRQLLTAIFMQSLDIKKEYLISYIKFILNQPIRSIFQFIKTMIEGMQNGRFTSKALEQSLYHIFVGEIIDEGVNVDSLSAYDINPIGYELCKLIFQHNDFETGFYARPDSSKGQNSYNAAKLYLSASAMNLNNELSHLLKLMLIVGASAHIYTNCVKNSGQEGCNTERYIDYIGLNHNNRITSIAARFSPIILESYSISTHHKAISGDVVRTYRQINARTFDVSTFETLLQKRIANNFKCINTLQGLSKKLAPNSPLDLYHYTSVMTITMAAHHAVTAVERRDYISVYKLIAAIAELLSEGTAKIADLMTLKNYDYPNFFSGKIKGHTEFVDDERDEFDSVIYIATANSPHEMVRLIALLRTWIDNSIAINIKTPMLLSGKIWTRIFYSLSIIAENAKVKQPLNGITKNYQKYDTFIG</sequence>
<protein>
    <submittedName>
        <fullName evidence="1">Uncharacterized protein</fullName>
    </submittedName>
</protein>
<proteinExistence type="predicted"/>
<dbReference type="Proteomes" id="UP000278542">
    <property type="component" value="Unassembled WGS sequence"/>
</dbReference>
<organism evidence="1 2">
    <name type="scientific">Orbus hercynius</name>
    <dbReference type="NCBI Taxonomy" id="593135"/>
    <lineage>
        <taxon>Bacteria</taxon>
        <taxon>Pseudomonadati</taxon>
        <taxon>Pseudomonadota</taxon>
        <taxon>Gammaproteobacteria</taxon>
        <taxon>Orbales</taxon>
        <taxon>Orbaceae</taxon>
        <taxon>Orbus</taxon>
    </lineage>
</organism>
<evidence type="ECO:0000313" key="2">
    <source>
        <dbReference type="Proteomes" id="UP000278542"/>
    </source>
</evidence>
<reference evidence="1 2" key="1">
    <citation type="submission" date="2018-10" db="EMBL/GenBank/DDBJ databases">
        <title>Genomic Encyclopedia of Type Strains, Phase IV (KMG-IV): sequencing the most valuable type-strain genomes for metagenomic binning, comparative biology and taxonomic classification.</title>
        <authorList>
            <person name="Goeker M."/>
        </authorList>
    </citation>
    <scope>NUCLEOTIDE SEQUENCE [LARGE SCALE GENOMIC DNA]</scope>
    <source>
        <strain evidence="1 2">DSM 22228</strain>
    </source>
</reference>